<accession>A0ABM1EU27</accession>
<dbReference type="PANTHER" id="PTHR24302:SF15">
    <property type="entry name" value="FATTY-ACID PEROXYGENASE"/>
    <property type="match status" value="1"/>
</dbReference>
<evidence type="ECO:0000256" key="6">
    <source>
        <dbReference type="ARBA" id="ARBA00023033"/>
    </source>
</evidence>
<sequence length="374" mass="42926">MRSILTPTFTTGKLKQMTHLINECANTLKTNLGKLADERKPFETKSIWGGFTLDVISSTMFGLQADSQQQGKESPFVKHAKSAFDFHPFHIALGVIFFFPILTPLLKLLKIQFIKKEDQDFFVNLTTKTLALRRTSKEVRPDFLQLMMDAHKEMHGKSGEVHNGLTDTQILAQSLIFFLAGYETTTTLLSMWSYCLATNPEWQTKLQQEVDDVIGGTEITHAKIKELPLLDMFMSEVLRVYPAITRFDREVGKEYKLTDQLTLPKGTDVAIPVYYMHHNEEYWPDHNKFDPERFTAEEKQKRNPYTYVPFGLGPRNCIGMRFAKYEAKVAIVSALQDVTFIVSDKTQVPMDMTKMKPGGFLYPKDGIMLEVQRR</sequence>
<evidence type="ECO:0000256" key="7">
    <source>
        <dbReference type="ARBA" id="ARBA00043906"/>
    </source>
</evidence>
<dbReference type="Proteomes" id="UP000695022">
    <property type="component" value="Unplaced"/>
</dbReference>
<evidence type="ECO:0000256" key="5">
    <source>
        <dbReference type="ARBA" id="ARBA00023004"/>
    </source>
</evidence>
<keyword evidence="4 8" id="KW-0560">Oxidoreductase</keyword>
<evidence type="ECO:0000256" key="9">
    <source>
        <dbReference type="SAM" id="Phobius"/>
    </source>
</evidence>
<evidence type="ECO:0000256" key="1">
    <source>
        <dbReference type="ARBA" id="ARBA00010617"/>
    </source>
</evidence>
<keyword evidence="3 8" id="KW-0479">Metal-binding</keyword>
<dbReference type="Pfam" id="PF00067">
    <property type="entry name" value="p450"/>
    <property type="match status" value="1"/>
</dbReference>
<keyword evidence="6 8" id="KW-0503">Monooxygenase</keyword>
<name>A0ABM1EU27_PRICU</name>
<evidence type="ECO:0000256" key="2">
    <source>
        <dbReference type="ARBA" id="ARBA00022617"/>
    </source>
</evidence>
<keyword evidence="9" id="KW-1133">Transmembrane helix</keyword>
<dbReference type="InterPro" id="IPR017972">
    <property type="entry name" value="Cyt_P450_CS"/>
</dbReference>
<organism evidence="10 11">
    <name type="scientific">Priapulus caudatus</name>
    <name type="common">Priapulid worm</name>
    <dbReference type="NCBI Taxonomy" id="37621"/>
    <lineage>
        <taxon>Eukaryota</taxon>
        <taxon>Metazoa</taxon>
        <taxon>Ecdysozoa</taxon>
        <taxon>Scalidophora</taxon>
        <taxon>Priapulida</taxon>
        <taxon>Priapulimorpha</taxon>
        <taxon>Priapulimorphida</taxon>
        <taxon>Priapulidae</taxon>
        <taxon>Priapulus</taxon>
    </lineage>
</organism>
<dbReference type="InterPro" id="IPR036396">
    <property type="entry name" value="Cyt_P450_sf"/>
</dbReference>
<dbReference type="PROSITE" id="PS00086">
    <property type="entry name" value="CYTOCHROME_P450"/>
    <property type="match status" value="1"/>
</dbReference>
<evidence type="ECO:0000256" key="8">
    <source>
        <dbReference type="RuleBase" id="RU000461"/>
    </source>
</evidence>
<keyword evidence="2 8" id="KW-0349">Heme</keyword>
<proteinExistence type="inferred from homology"/>
<evidence type="ECO:0000256" key="4">
    <source>
        <dbReference type="ARBA" id="ARBA00023002"/>
    </source>
</evidence>
<dbReference type="PRINTS" id="PR00385">
    <property type="entry name" value="P450"/>
</dbReference>
<dbReference type="RefSeq" id="XP_014675698.1">
    <property type="nucleotide sequence ID" value="XM_014820212.1"/>
</dbReference>
<reference evidence="11" key="1">
    <citation type="submission" date="2025-08" db="UniProtKB">
        <authorList>
            <consortium name="RefSeq"/>
        </authorList>
    </citation>
    <scope>IDENTIFICATION</scope>
</reference>
<gene>
    <name evidence="11" type="primary">LOC106815709</name>
</gene>
<dbReference type="PANTHER" id="PTHR24302">
    <property type="entry name" value="CYTOCHROME P450 FAMILY 3"/>
    <property type="match status" value="1"/>
</dbReference>
<protein>
    <submittedName>
        <fullName evidence="11">Cytochrome P450 3A19-like</fullName>
    </submittedName>
</protein>
<keyword evidence="9" id="KW-0812">Transmembrane</keyword>
<comment type="function">
    <text evidence="7">Cytochromes P450 are a group of heme-thiolate monooxygenases. They oxidize a variety of structurally unrelated compounds, including steroids, fatty acids, and xenobiotics.</text>
</comment>
<keyword evidence="10" id="KW-1185">Reference proteome</keyword>
<keyword evidence="9" id="KW-0472">Membrane</keyword>
<comment type="similarity">
    <text evidence="1 8">Belongs to the cytochrome P450 family.</text>
</comment>
<evidence type="ECO:0000313" key="11">
    <source>
        <dbReference type="RefSeq" id="XP_014675698.1"/>
    </source>
</evidence>
<dbReference type="Gene3D" id="1.10.630.10">
    <property type="entry name" value="Cytochrome P450"/>
    <property type="match status" value="1"/>
</dbReference>
<dbReference type="CDD" id="cd11055">
    <property type="entry name" value="CYP3A-like"/>
    <property type="match status" value="1"/>
</dbReference>
<evidence type="ECO:0000256" key="3">
    <source>
        <dbReference type="ARBA" id="ARBA00022723"/>
    </source>
</evidence>
<evidence type="ECO:0000313" key="10">
    <source>
        <dbReference type="Proteomes" id="UP000695022"/>
    </source>
</evidence>
<dbReference type="GeneID" id="106815709"/>
<dbReference type="PRINTS" id="PR00463">
    <property type="entry name" value="EP450I"/>
</dbReference>
<dbReference type="InterPro" id="IPR050705">
    <property type="entry name" value="Cytochrome_P450_3A"/>
</dbReference>
<dbReference type="InterPro" id="IPR002401">
    <property type="entry name" value="Cyt_P450_E_grp-I"/>
</dbReference>
<dbReference type="SUPFAM" id="SSF48264">
    <property type="entry name" value="Cytochrome P450"/>
    <property type="match status" value="1"/>
</dbReference>
<keyword evidence="5 8" id="KW-0408">Iron</keyword>
<dbReference type="InterPro" id="IPR001128">
    <property type="entry name" value="Cyt_P450"/>
</dbReference>
<feature type="transmembrane region" description="Helical" evidence="9">
    <location>
        <begin position="89"/>
        <end position="109"/>
    </location>
</feature>